<evidence type="ECO:0000313" key="7">
    <source>
        <dbReference type="EMBL" id="NGO78282.1"/>
    </source>
</evidence>
<dbReference type="Pfam" id="PF01443">
    <property type="entry name" value="Viral_helicase1"/>
    <property type="match status" value="1"/>
</dbReference>
<dbReference type="GO" id="GO:0003677">
    <property type="term" value="F:DNA binding"/>
    <property type="evidence" value="ECO:0007669"/>
    <property type="project" value="InterPro"/>
</dbReference>
<keyword evidence="3 5" id="KW-0347">Helicase</keyword>
<name>A0A6G4XM73_9ACTN</name>
<evidence type="ECO:0000256" key="4">
    <source>
        <dbReference type="ARBA" id="ARBA00022840"/>
    </source>
</evidence>
<dbReference type="Proteomes" id="UP000481109">
    <property type="component" value="Unassembled WGS sequence"/>
</dbReference>
<dbReference type="InterPro" id="IPR000212">
    <property type="entry name" value="DNA_helicase_UvrD/REP"/>
</dbReference>
<dbReference type="Pfam" id="PF00580">
    <property type="entry name" value="UvrD-helicase"/>
    <property type="match status" value="1"/>
</dbReference>
<gene>
    <name evidence="7" type="ORF">G6045_21830</name>
</gene>
<dbReference type="GO" id="GO:0000725">
    <property type="term" value="P:recombinational repair"/>
    <property type="evidence" value="ECO:0007669"/>
    <property type="project" value="TreeGrafter"/>
</dbReference>
<dbReference type="GO" id="GO:0043138">
    <property type="term" value="F:3'-5' DNA helicase activity"/>
    <property type="evidence" value="ECO:0007669"/>
    <property type="project" value="TreeGrafter"/>
</dbReference>
<dbReference type="AlphaFoldDB" id="A0A6G4XM73"/>
<comment type="caution">
    <text evidence="7">The sequence shown here is derived from an EMBL/GenBank/DDBJ whole genome shotgun (WGS) entry which is preliminary data.</text>
</comment>
<accession>A0A6G4XM73</accession>
<keyword evidence="1 5" id="KW-0547">Nucleotide-binding</keyword>
<dbReference type="GO" id="GO:0016787">
    <property type="term" value="F:hydrolase activity"/>
    <property type="evidence" value="ECO:0007669"/>
    <property type="project" value="UniProtKB-UniRule"/>
</dbReference>
<dbReference type="InterPro" id="IPR014016">
    <property type="entry name" value="UvrD-like_ATP-bd"/>
</dbReference>
<sequence>MRSEQEFVARVYARLGQLQAAAEQSAESALAQVGTGRQARLERDVAVIEKGRLVAELNGVENGLVFGRIDLNHPDNLVEERDNFHIGRIGIRADDQERTPILIDWRADVARPFYLATSHVPMGLRRRRHITMQGHEVVALHDEILDLSDEERTGFEDPNGDAVLLAALNSARTGRMGDIVQTIQAEQDRIIRAPHQGVLVVEGGPGTGKTAVALHRAAYLLYAQRELLAKRAVLIVGPNPAFLGYIGEVLPSLGETGVLLATVGELFPGVKATGEDTQDAAEVKGRAAMAEVLASYVSDHQSVPDTVLEVDHEDHGMLLVDRAMAEEARTAAREMRLPHNLARPYFAFRIIDALTEQLVERIGADPFGGPNLLGPDDIAQLGKDVATSAAVHGAIADLWPELTPQRLVREFLADPVGYLPDADAESIRRSTGATSPWTSADIPLLDEAAELLGVDDSAERARQEAERQRRIEYAQGVLDLSFASRTYEFEDKEELYDDKADAAEVLSAHDIIDAERMAERQEEEDLRSAAERAAADRTWAFGHIIVDEAQELSAMAWRLLMRRSPTKSMTLVGDPAQTGDAAALGSWSSILAPYVGDRFEHVRLRVNYRTPSEVMDLAAAVLRSIHPGLEPPRSVRSTGVAPRFVPVSASELASRTGELVSEFLPDEGRLAVIAPRELHAELAAHLPEVTPGGEPDLTHRVVLLDARQSKGLEFDSVLVVEPGALHASDLYVALTRATQTLGVLHSAGLPDGLRAMS</sequence>
<evidence type="ECO:0000259" key="6">
    <source>
        <dbReference type="PROSITE" id="PS51198"/>
    </source>
</evidence>
<keyword evidence="8" id="KW-1185">Reference proteome</keyword>
<dbReference type="InterPro" id="IPR027417">
    <property type="entry name" value="P-loop_NTPase"/>
</dbReference>
<evidence type="ECO:0000256" key="3">
    <source>
        <dbReference type="ARBA" id="ARBA00022806"/>
    </source>
</evidence>
<proteinExistence type="predicted"/>
<protein>
    <submittedName>
        <fullName evidence="7">AAA family ATPase</fullName>
    </submittedName>
</protein>
<evidence type="ECO:0000313" key="8">
    <source>
        <dbReference type="Proteomes" id="UP000481109"/>
    </source>
</evidence>
<feature type="binding site" evidence="5">
    <location>
        <begin position="203"/>
        <end position="210"/>
    </location>
    <ligand>
        <name>ATP</name>
        <dbReference type="ChEBI" id="CHEBI:30616"/>
    </ligand>
</feature>
<keyword evidence="4 5" id="KW-0067">ATP-binding</keyword>
<evidence type="ECO:0000256" key="1">
    <source>
        <dbReference type="ARBA" id="ARBA00022741"/>
    </source>
</evidence>
<dbReference type="PANTHER" id="PTHR11070:SF45">
    <property type="entry name" value="DNA 3'-5' HELICASE"/>
    <property type="match status" value="1"/>
</dbReference>
<evidence type="ECO:0000256" key="5">
    <source>
        <dbReference type="PROSITE-ProRule" id="PRU00560"/>
    </source>
</evidence>
<dbReference type="GO" id="GO:0005524">
    <property type="term" value="F:ATP binding"/>
    <property type="evidence" value="ECO:0007669"/>
    <property type="project" value="UniProtKB-UniRule"/>
</dbReference>
<reference evidence="7 8" key="1">
    <citation type="submission" date="2020-02" db="EMBL/GenBank/DDBJ databases">
        <title>Whole-genome analyses of novel actinobacteria.</title>
        <authorList>
            <person name="Sahin N."/>
            <person name="Tokatli A."/>
        </authorList>
    </citation>
    <scope>NUCLEOTIDE SEQUENCE [LARGE SCALE GENOMIC DNA]</scope>
    <source>
        <strain evidence="7 8">YC504</strain>
    </source>
</reference>
<dbReference type="SUPFAM" id="SSF52540">
    <property type="entry name" value="P-loop containing nucleoside triphosphate hydrolases"/>
    <property type="match status" value="1"/>
</dbReference>
<keyword evidence="2 5" id="KW-0378">Hydrolase</keyword>
<feature type="domain" description="UvrD-like helicase ATP-binding" evidence="6">
    <location>
        <begin position="182"/>
        <end position="611"/>
    </location>
</feature>
<dbReference type="EMBL" id="JAAKZW010000095">
    <property type="protein sequence ID" value="NGO78282.1"/>
    <property type="molecule type" value="Genomic_DNA"/>
</dbReference>
<dbReference type="Gene3D" id="3.40.50.300">
    <property type="entry name" value="P-loop containing nucleotide triphosphate hydrolases"/>
    <property type="match status" value="3"/>
</dbReference>
<dbReference type="PANTHER" id="PTHR11070">
    <property type="entry name" value="UVRD / RECB / PCRA DNA HELICASE FAMILY MEMBER"/>
    <property type="match status" value="1"/>
</dbReference>
<dbReference type="RefSeq" id="WP_165333739.1">
    <property type="nucleotide sequence ID" value="NZ_JAAKZW010000095.1"/>
</dbReference>
<dbReference type="GO" id="GO:0005829">
    <property type="term" value="C:cytosol"/>
    <property type="evidence" value="ECO:0007669"/>
    <property type="project" value="TreeGrafter"/>
</dbReference>
<organism evidence="7 8">
    <name type="scientific">Streptomyces mesophilus</name>
    <dbReference type="NCBI Taxonomy" id="1775132"/>
    <lineage>
        <taxon>Bacteria</taxon>
        <taxon>Bacillati</taxon>
        <taxon>Actinomycetota</taxon>
        <taxon>Actinomycetes</taxon>
        <taxon>Kitasatosporales</taxon>
        <taxon>Streptomycetaceae</taxon>
        <taxon>Streptomyces</taxon>
    </lineage>
</organism>
<dbReference type="PROSITE" id="PS51198">
    <property type="entry name" value="UVRD_HELICASE_ATP_BIND"/>
    <property type="match status" value="1"/>
</dbReference>
<dbReference type="InterPro" id="IPR027351">
    <property type="entry name" value="(+)RNA_virus_helicase_core_dom"/>
</dbReference>
<evidence type="ECO:0000256" key="2">
    <source>
        <dbReference type="ARBA" id="ARBA00022801"/>
    </source>
</evidence>